<evidence type="ECO:0000256" key="2">
    <source>
        <dbReference type="ARBA" id="ARBA00022606"/>
    </source>
</evidence>
<organism evidence="10 11">
    <name type="scientific">Halocaridina rubra</name>
    <name type="common">Hawaiian red shrimp</name>
    <dbReference type="NCBI Taxonomy" id="373956"/>
    <lineage>
        <taxon>Eukaryota</taxon>
        <taxon>Metazoa</taxon>
        <taxon>Ecdysozoa</taxon>
        <taxon>Arthropoda</taxon>
        <taxon>Crustacea</taxon>
        <taxon>Multicrustacea</taxon>
        <taxon>Malacostraca</taxon>
        <taxon>Eumalacostraca</taxon>
        <taxon>Eucarida</taxon>
        <taxon>Decapoda</taxon>
        <taxon>Pleocyemata</taxon>
        <taxon>Caridea</taxon>
        <taxon>Atyoidea</taxon>
        <taxon>Atyidae</taxon>
        <taxon>Halocaridina</taxon>
    </lineage>
</organism>
<dbReference type="InterPro" id="IPR002110">
    <property type="entry name" value="Ankyrin_rpt"/>
</dbReference>
<evidence type="ECO:0000256" key="8">
    <source>
        <dbReference type="PROSITE-ProRule" id="PRU00023"/>
    </source>
</evidence>
<name>A0AAN8WU11_HALRR</name>
<dbReference type="SMART" id="SM00248">
    <property type="entry name" value="ANK"/>
    <property type="match status" value="6"/>
</dbReference>
<feature type="repeat" description="ANK" evidence="8">
    <location>
        <begin position="391"/>
        <end position="423"/>
    </location>
</feature>
<dbReference type="GO" id="GO:0022857">
    <property type="term" value="F:transmembrane transporter activity"/>
    <property type="evidence" value="ECO:0007669"/>
    <property type="project" value="TreeGrafter"/>
</dbReference>
<evidence type="ECO:0000256" key="4">
    <source>
        <dbReference type="ARBA" id="ARBA00023043"/>
    </source>
</evidence>
<protein>
    <submittedName>
        <fullName evidence="10">Uncharacterized protein</fullName>
    </submittedName>
</protein>
<keyword evidence="4 8" id="KW-0040">ANK repeat</keyword>
<evidence type="ECO:0000256" key="7">
    <source>
        <dbReference type="ARBA" id="ARBA00023303"/>
    </source>
</evidence>
<dbReference type="Pfam" id="PF00023">
    <property type="entry name" value="Ank"/>
    <property type="match status" value="1"/>
</dbReference>
<keyword evidence="3" id="KW-0677">Repeat</keyword>
<dbReference type="PROSITE" id="PS50297">
    <property type="entry name" value="ANK_REP_REGION"/>
    <property type="match status" value="2"/>
</dbReference>
<keyword evidence="7" id="KW-0407">Ion channel</keyword>
<keyword evidence="9" id="KW-1133">Transmembrane helix</keyword>
<sequence>MTVDIERGDYNLINTMADSEPQHEAYTINRCLEKDDDNEFKKIIEKHKGNDVSQPCIPSYLHKAAEKGALKCLQFLLDILSSPDILDLPDDYSRTPLMVAVAKAQPRAVEMLLKAGAHVNARNNKGQSSLHLLVFALQRGVLSEEALQEIVDLLLKHENIDLEPHSDSNLTPLATAITRMPEEDGAPQKSSLITFCKKLVKVGASLKASAGDGTVEEVLQKKRALTSILMEIILPPAPSRPFTSEFLDMIILGKSTDEIKDFLINKDARIAVNYRLGSQTLLFRAVDKGDEELVKYLLATGANSWASEVTGELPIFRAVARSNYKILDHLINYMKLNNKVDLQRYTLTLIQKLMESAKKAKDCTPEESQSKCLERLLKSDVLLNLNQVPEDGKTPLHVAANFNNQETLSALLSHGAFLGARRTVKGKNKGHVLKALHPSTLKSAMDDCISFHPENSDVEEAENVLGENYTLDLDYRFLVPPVNKDKKTEDESKNEMETLMEISKSKVHRKAIKHPLVRALLFAKWHKALPLYIFNVSIYLFFVSILTAFVYNLKDLRILEVRQDNTLNSERNNSTLAEDILCKQSTVNILRGFLIPAAIYIVIKEVFQIVFSHNMYLKNIENYLQWFLVIVVFVLSFTPLDADVTRHLAAWTMIIAWNDSLSEHRFPQFLVNSSKGYCHGNRRIRVFGSE</sequence>
<dbReference type="PROSITE" id="PS50088">
    <property type="entry name" value="ANK_REPEAT"/>
    <property type="match status" value="2"/>
</dbReference>
<keyword evidence="1" id="KW-0813">Transport</keyword>
<dbReference type="Pfam" id="PF12796">
    <property type="entry name" value="Ank_2"/>
    <property type="match status" value="1"/>
</dbReference>
<dbReference type="Pfam" id="PF13637">
    <property type="entry name" value="Ank_4"/>
    <property type="match status" value="1"/>
</dbReference>
<keyword evidence="2" id="KW-0716">Sensory transduction</keyword>
<evidence type="ECO:0000313" key="10">
    <source>
        <dbReference type="EMBL" id="KAK7068728.1"/>
    </source>
</evidence>
<dbReference type="Gene3D" id="1.25.40.20">
    <property type="entry name" value="Ankyrin repeat-containing domain"/>
    <property type="match status" value="3"/>
</dbReference>
<dbReference type="SUPFAM" id="SSF48403">
    <property type="entry name" value="Ankyrin repeat"/>
    <property type="match status" value="2"/>
</dbReference>
<keyword evidence="9" id="KW-0472">Membrane</keyword>
<gene>
    <name evidence="10" type="ORF">SK128_002806</name>
</gene>
<feature type="transmembrane region" description="Helical" evidence="9">
    <location>
        <begin position="593"/>
        <end position="611"/>
    </location>
</feature>
<feature type="transmembrane region" description="Helical" evidence="9">
    <location>
        <begin position="531"/>
        <end position="553"/>
    </location>
</feature>
<keyword evidence="9" id="KW-0812">Transmembrane</keyword>
<accession>A0AAN8WU11</accession>
<dbReference type="Proteomes" id="UP001381693">
    <property type="component" value="Unassembled WGS sequence"/>
</dbReference>
<dbReference type="GO" id="GO:0034220">
    <property type="term" value="P:monoatomic ion transmembrane transport"/>
    <property type="evidence" value="ECO:0007669"/>
    <property type="project" value="UniProtKB-KW"/>
</dbReference>
<evidence type="ECO:0000256" key="9">
    <source>
        <dbReference type="SAM" id="Phobius"/>
    </source>
</evidence>
<keyword evidence="11" id="KW-1185">Reference proteome</keyword>
<dbReference type="InterPro" id="IPR036770">
    <property type="entry name" value="Ankyrin_rpt-contain_sf"/>
</dbReference>
<evidence type="ECO:0000256" key="1">
    <source>
        <dbReference type="ARBA" id="ARBA00022448"/>
    </source>
</evidence>
<dbReference type="PANTHER" id="PTHR47143:SF1">
    <property type="entry name" value="ION_TRANS DOMAIN-CONTAINING PROTEIN"/>
    <property type="match status" value="1"/>
</dbReference>
<dbReference type="AlphaFoldDB" id="A0AAN8WU11"/>
<feature type="repeat" description="ANK" evidence="8">
    <location>
        <begin position="92"/>
        <end position="124"/>
    </location>
</feature>
<dbReference type="PANTHER" id="PTHR47143">
    <property type="entry name" value="TRANSIENT RECEPTOR POTENTIAL CATION CHANNEL PROTEIN PAINLESS"/>
    <property type="match status" value="1"/>
</dbReference>
<feature type="transmembrane region" description="Helical" evidence="9">
    <location>
        <begin position="623"/>
        <end position="640"/>
    </location>
</feature>
<evidence type="ECO:0000256" key="3">
    <source>
        <dbReference type="ARBA" id="ARBA00022737"/>
    </source>
</evidence>
<proteinExistence type="predicted"/>
<dbReference type="EMBL" id="JAXCGZ010017139">
    <property type="protein sequence ID" value="KAK7068728.1"/>
    <property type="molecule type" value="Genomic_DNA"/>
</dbReference>
<evidence type="ECO:0000256" key="5">
    <source>
        <dbReference type="ARBA" id="ARBA00023065"/>
    </source>
</evidence>
<comment type="caution">
    <text evidence="10">The sequence shown here is derived from an EMBL/GenBank/DDBJ whole genome shotgun (WGS) entry which is preliminary data.</text>
</comment>
<keyword evidence="5" id="KW-0406">Ion transport</keyword>
<dbReference type="GO" id="GO:1902495">
    <property type="term" value="C:transmembrane transporter complex"/>
    <property type="evidence" value="ECO:0007669"/>
    <property type="project" value="TreeGrafter"/>
</dbReference>
<evidence type="ECO:0000256" key="6">
    <source>
        <dbReference type="ARBA" id="ARBA00023180"/>
    </source>
</evidence>
<reference evidence="10 11" key="1">
    <citation type="submission" date="2023-11" db="EMBL/GenBank/DDBJ databases">
        <title>Halocaridina rubra genome assembly.</title>
        <authorList>
            <person name="Smith C."/>
        </authorList>
    </citation>
    <scope>NUCLEOTIDE SEQUENCE [LARGE SCALE GENOMIC DNA]</scope>
    <source>
        <strain evidence="10">EP-1</strain>
        <tissue evidence="10">Whole</tissue>
    </source>
</reference>
<keyword evidence="6" id="KW-0325">Glycoprotein</keyword>
<evidence type="ECO:0000313" key="11">
    <source>
        <dbReference type="Proteomes" id="UP001381693"/>
    </source>
</evidence>
<dbReference type="InterPro" id="IPR052076">
    <property type="entry name" value="TRP_cation_channel"/>
</dbReference>